<evidence type="ECO:0000313" key="1">
    <source>
        <dbReference type="EMBL" id="BDR59711.1"/>
    </source>
</evidence>
<sequence>MQLKHDDNNLYLCHNGSLVRTHVLSKKRFNYQREDMREIVESDLYHDRDDEIIDAFVDKNMQQFDELG</sequence>
<reference evidence="1 2" key="1">
    <citation type="journal article" date="2023" name="Microbiol. Spectr.">
        <title>Symbiosis of Carpenter Bees with Uncharacterized Lactic Acid Bacteria Showing NAD Auxotrophy.</title>
        <authorList>
            <person name="Kawasaki S."/>
            <person name="Ozawa K."/>
            <person name="Mori T."/>
            <person name="Yamamoto A."/>
            <person name="Ito M."/>
            <person name="Ohkuma M."/>
            <person name="Sakamoto M."/>
            <person name="Matsutani M."/>
        </authorList>
    </citation>
    <scope>NUCLEOTIDE SEQUENCE [LARGE SCALE GENOMIC DNA]</scope>
    <source>
        <strain evidence="1 2">XA3</strain>
    </source>
</reference>
<name>A0AAU9DBB6_9LACO</name>
<dbReference type="KEGG" id="xap:XA3_21520"/>
<keyword evidence="2" id="KW-1185">Reference proteome</keyword>
<dbReference type="EMBL" id="AP026802">
    <property type="protein sequence ID" value="BDR59711.1"/>
    <property type="molecule type" value="Genomic_DNA"/>
</dbReference>
<gene>
    <name evidence="1" type="ORF">XA3_21520</name>
</gene>
<protein>
    <submittedName>
        <fullName evidence="1">Uncharacterized protein</fullName>
    </submittedName>
</protein>
<organism evidence="1 2">
    <name type="scientific">Xylocopilactobacillus apicola</name>
    <dbReference type="NCBI Taxonomy" id="2932184"/>
    <lineage>
        <taxon>Bacteria</taxon>
        <taxon>Bacillati</taxon>
        <taxon>Bacillota</taxon>
        <taxon>Bacilli</taxon>
        <taxon>Lactobacillales</taxon>
        <taxon>Lactobacillaceae</taxon>
        <taxon>Xylocopilactobacillus</taxon>
    </lineage>
</organism>
<dbReference type="AlphaFoldDB" id="A0AAU9DBB6"/>
<evidence type="ECO:0000313" key="2">
    <source>
        <dbReference type="Proteomes" id="UP001321861"/>
    </source>
</evidence>
<accession>A0AAU9DBB6</accession>
<dbReference type="Proteomes" id="UP001321861">
    <property type="component" value="Chromosome"/>
</dbReference>
<proteinExistence type="predicted"/>